<dbReference type="HAMAP" id="MF_00291_B">
    <property type="entry name" value="Ribosomal_uS2_B"/>
    <property type="match status" value="1"/>
</dbReference>
<keyword evidence="3 5" id="KW-0687">Ribonucleoprotein</keyword>
<evidence type="ECO:0000256" key="4">
    <source>
        <dbReference type="ARBA" id="ARBA00035256"/>
    </source>
</evidence>
<dbReference type="Pfam" id="PF00318">
    <property type="entry name" value="Ribosomal_S2"/>
    <property type="match status" value="1"/>
</dbReference>
<dbReference type="SUPFAM" id="SSF52313">
    <property type="entry name" value="Ribosomal protein S2"/>
    <property type="match status" value="1"/>
</dbReference>
<dbReference type="FunFam" id="1.10.287.610:FF:000001">
    <property type="entry name" value="30S ribosomal protein S2"/>
    <property type="match status" value="1"/>
</dbReference>
<dbReference type="Gene3D" id="3.40.50.10490">
    <property type="entry name" value="Glucose-6-phosphate isomerase like protein, domain 1"/>
    <property type="match status" value="1"/>
</dbReference>
<dbReference type="Proteomes" id="UP000178515">
    <property type="component" value="Unassembled WGS sequence"/>
</dbReference>
<name>A0A1G1Z3L8_9BACT</name>
<accession>A0A1G1Z3L8</accession>
<evidence type="ECO:0000256" key="5">
    <source>
        <dbReference type="HAMAP-Rule" id="MF_00291"/>
    </source>
</evidence>
<dbReference type="Gene3D" id="1.10.287.610">
    <property type="entry name" value="Helix hairpin bin"/>
    <property type="match status" value="1"/>
</dbReference>
<protein>
    <recommendedName>
        <fullName evidence="4 5">Small ribosomal subunit protein uS2</fullName>
    </recommendedName>
</protein>
<comment type="caution">
    <text evidence="6">The sequence shown here is derived from an EMBL/GenBank/DDBJ whole genome shotgun (WGS) entry which is preliminary data.</text>
</comment>
<sequence length="237" mass="26763">MMEAGLFYGRTKSRTHPKMRPFVSGTRNNFHVIDLVKTMTALGTATKIIREKVENGKAVLFVGTTSVAKGAIAEIAKELAMPSVTVRWLGGTLTNFKVITERINHFKKLKNEKASGGLEKYTKKERVVINREIERLERMFSGIEGMNELPGLLFVIDAKASETAIREAKKMGIPVVAVMNTESDPNSVDYPVPANDRSEKGIHWLVNYFERTIREARQEAMKRKEVKTQTPEKKPER</sequence>
<dbReference type="CDD" id="cd01425">
    <property type="entry name" value="RPS2"/>
    <property type="match status" value="1"/>
</dbReference>
<dbReference type="AlphaFoldDB" id="A0A1G1Z3L8"/>
<dbReference type="PANTHER" id="PTHR12534">
    <property type="entry name" value="30S RIBOSOMAL PROTEIN S2 PROKARYOTIC AND ORGANELLAR"/>
    <property type="match status" value="1"/>
</dbReference>
<dbReference type="NCBIfam" id="TIGR01011">
    <property type="entry name" value="rpsB_bact"/>
    <property type="match status" value="1"/>
</dbReference>
<dbReference type="PANTHER" id="PTHR12534:SF0">
    <property type="entry name" value="SMALL RIBOSOMAL SUBUNIT PROTEIN US2M"/>
    <property type="match status" value="1"/>
</dbReference>
<evidence type="ECO:0000256" key="2">
    <source>
        <dbReference type="ARBA" id="ARBA00022980"/>
    </source>
</evidence>
<dbReference type="GO" id="GO:0003735">
    <property type="term" value="F:structural constituent of ribosome"/>
    <property type="evidence" value="ECO:0007669"/>
    <property type="project" value="InterPro"/>
</dbReference>
<gene>
    <name evidence="5" type="primary">rpsB</name>
    <name evidence="6" type="ORF">A3F24_01605</name>
</gene>
<dbReference type="STRING" id="1797689.A3F24_01605"/>
<dbReference type="GO" id="GO:0006412">
    <property type="term" value="P:translation"/>
    <property type="evidence" value="ECO:0007669"/>
    <property type="project" value="UniProtKB-UniRule"/>
</dbReference>
<keyword evidence="2 5" id="KW-0689">Ribosomal protein</keyword>
<organism evidence="6 7">
    <name type="scientific">Candidatus Colwellbacteria bacterium RIFCSPHIGHO2_12_FULL_44_17</name>
    <dbReference type="NCBI Taxonomy" id="1797689"/>
    <lineage>
        <taxon>Bacteria</taxon>
        <taxon>Candidatus Colwelliibacteriota</taxon>
    </lineage>
</organism>
<evidence type="ECO:0000256" key="1">
    <source>
        <dbReference type="ARBA" id="ARBA00006242"/>
    </source>
</evidence>
<evidence type="ECO:0000256" key="3">
    <source>
        <dbReference type="ARBA" id="ARBA00023274"/>
    </source>
</evidence>
<dbReference type="InterPro" id="IPR005706">
    <property type="entry name" value="Ribosomal_uS2_bac/mit/plastid"/>
</dbReference>
<dbReference type="InterPro" id="IPR001865">
    <property type="entry name" value="Ribosomal_uS2"/>
</dbReference>
<reference evidence="6 7" key="1">
    <citation type="journal article" date="2016" name="Nat. Commun.">
        <title>Thousands of microbial genomes shed light on interconnected biogeochemical processes in an aquifer system.</title>
        <authorList>
            <person name="Anantharaman K."/>
            <person name="Brown C.T."/>
            <person name="Hug L.A."/>
            <person name="Sharon I."/>
            <person name="Castelle C.J."/>
            <person name="Probst A.J."/>
            <person name="Thomas B.C."/>
            <person name="Singh A."/>
            <person name="Wilkins M.J."/>
            <person name="Karaoz U."/>
            <person name="Brodie E.L."/>
            <person name="Williams K.H."/>
            <person name="Hubbard S.S."/>
            <person name="Banfield J.F."/>
        </authorList>
    </citation>
    <scope>NUCLEOTIDE SEQUENCE [LARGE SCALE GENOMIC DNA]</scope>
</reference>
<evidence type="ECO:0000313" key="7">
    <source>
        <dbReference type="Proteomes" id="UP000178515"/>
    </source>
</evidence>
<comment type="similarity">
    <text evidence="1 5">Belongs to the universal ribosomal protein uS2 family.</text>
</comment>
<dbReference type="InterPro" id="IPR023591">
    <property type="entry name" value="Ribosomal_uS2_flav_dom_sf"/>
</dbReference>
<dbReference type="PRINTS" id="PR00395">
    <property type="entry name" value="RIBOSOMALS2"/>
</dbReference>
<dbReference type="GO" id="GO:0022627">
    <property type="term" value="C:cytosolic small ribosomal subunit"/>
    <property type="evidence" value="ECO:0007669"/>
    <property type="project" value="TreeGrafter"/>
</dbReference>
<proteinExistence type="inferred from homology"/>
<dbReference type="EMBL" id="MHIX01000021">
    <property type="protein sequence ID" value="OGY59203.1"/>
    <property type="molecule type" value="Genomic_DNA"/>
</dbReference>
<evidence type="ECO:0000313" key="6">
    <source>
        <dbReference type="EMBL" id="OGY59203.1"/>
    </source>
</evidence>